<dbReference type="Proteomes" id="UP000243406">
    <property type="component" value="Unassembled WGS sequence"/>
</dbReference>
<dbReference type="PANTHER" id="PTHR30024">
    <property type="entry name" value="ALIPHATIC SULFONATES-BINDING PROTEIN-RELATED"/>
    <property type="match status" value="1"/>
</dbReference>
<dbReference type="EMBL" id="FUYN01000001">
    <property type="protein sequence ID" value="SKB24886.1"/>
    <property type="molecule type" value="Genomic_DNA"/>
</dbReference>
<name>A0A1T4ZQA1_9FIRM</name>
<dbReference type="RefSeq" id="WP_079588210.1">
    <property type="nucleotide sequence ID" value="NZ_FUYN01000001.1"/>
</dbReference>
<reference evidence="2" key="1">
    <citation type="submission" date="2017-02" db="EMBL/GenBank/DDBJ databases">
        <authorList>
            <person name="Varghese N."/>
            <person name="Submissions S."/>
        </authorList>
    </citation>
    <scope>NUCLEOTIDE SEQUENCE [LARGE SCALE GENOMIC DNA]</scope>
    <source>
        <strain evidence="2">ATCC 35199</strain>
    </source>
</reference>
<dbReference type="OrthoDB" id="9815602at2"/>
<dbReference type="SUPFAM" id="SSF53850">
    <property type="entry name" value="Periplasmic binding protein-like II"/>
    <property type="match status" value="1"/>
</dbReference>
<dbReference type="Gene3D" id="3.40.190.10">
    <property type="entry name" value="Periplasmic binding protein-like II"/>
    <property type="match status" value="2"/>
</dbReference>
<evidence type="ECO:0000313" key="2">
    <source>
        <dbReference type="Proteomes" id="UP000243406"/>
    </source>
</evidence>
<protein>
    <submittedName>
        <fullName evidence="1">NitT/TauT family transport system substrate-binding protein</fullName>
    </submittedName>
</protein>
<accession>A0A1T4ZQA1</accession>
<evidence type="ECO:0000313" key="1">
    <source>
        <dbReference type="EMBL" id="SKB24886.1"/>
    </source>
</evidence>
<gene>
    <name evidence="1" type="ORF">SAMN02745120_0204</name>
</gene>
<dbReference type="PANTHER" id="PTHR30024:SF2">
    <property type="entry name" value="ABC TRANSPORTER SUBSTRATE-BINDING PROTEIN"/>
    <property type="match status" value="1"/>
</dbReference>
<keyword evidence="2" id="KW-1185">Reference proteome</keyword>
<sequence length="325" mass="36681">MRIYNKLKTSAVILLVVIVSMNLISCSSKKAENTDNLEINIGYQFGTAYFPLEIIQINKIIEKKYPNTTISWKQLGNTAAIREGMLSGDIDFGFMAIPPFLIGYDKGMNWKAFTGLSSVPSSLVVNSPDINTLGDFTAQDKIALPQQGSVQHILLSMAADKAFNEPKKFDSMLLAMSHPDAMDILRTKNEIKGHFTTPPYTQMELKDKDMKIILESNEAFGEEFTFIIGAGKIENETDIKKVKILNEAIKDALIYIEANPEDSAAIFSDKYNMTIPESKDFMNMEGVKFNQEIKGVNRFSEFMNKVEYISKAYNEKEVIWDGYYD</sequence>
<proteinExistence type="predicted"/>
<dbReference type="AlphaFoldDB" id="A0A1T4ZQA1"/>
<organism evidence="1 2">
    <name type="scientific">Acetoanaerobium noterae</name>
    <dbReference type="NCBI Taxonomy" id="745369"/>
    <lineage>
        <taxon>Bacteria</taxon>
        <taxon>Bacillati</taxon>
        <taxon>Bacillota</taxon>
        <taxon>Clostridia</taxon>
        <taxon>Peptostreptococcales</taxon>
        <taxon>Filifactoraceae</taxon>
        <taxon>Acetoanaerobium</taxon>
    </lineage>
</organism>